<dbReference type="Pfam" id="PF00151">
    <property type="entry name" value="Lipase"/>
    <property type="match status" value="1"/>
</dbReference>
<evidence type="ECO:0000313" key="11">
    <source>
        <dbReference type="EMBL" id="KAL0117659.1"/>
    </source>
</evidence>
<keyword evidence="6" id="KW-0378">Hydrolase</keyword>
<comment type="catalytic activity">
    <reaction evidence="1">
        <text>a 1,2-diacyl-sn-glycero-3-phosphocholine + H2O = a 2-acyl-sn-glycero-3-phosphocholine + a fatty acid + H(+)</text>
        <dbReference type="Rhea" id="RHEA:18689"/>
        <dbReference type="ChEBI" id="CHEBI:15377"/>
        <dbReference type="ChEBI" id="CHEBI:15378"/>
        <dbReference type="ChEBI" id="CHEBI:28868"/>
        <dbReference type="ChEBI" id="CHEBI:57643"/>
        <dbReference type="ChEBI" id="CHEBI:57875"/>
        <dbReference type="EC" id="3.1.1.32"/>
    </reaction>
</comment>
<evidence type="ECO:0000256" key="7">
    <source>
        <dbReference type="ARBA" id="ARBA00023157"/>
    </source>
</evidence>
<comment type="caution">
    <text evidence="11">The sequence shown here is derived from an EMBL/GenBank/DDBJ whole genome shotgun (WGS) entry which is preliminary data.</text>
</comment>
<keyword evidence="9" id="KW-0732">Signal</keyword>
<gene>
    <name evidence="11" type="ORF">PUN28_008810</name>
</gene>
<dbReference type="EC" id="3.1.1.32" evidence="4"/>
<evidence type="ECO:0000256" key="2">
    <source>
        <dbReference type="ARBA" id="ARBA00004613"/>
    </source>
</evidence>
<evidence type="ECO:0000256" key="4">
    <source>
        <dbReference type="ARBA" id="ARBA00013179"/>
    </source>
</evidence>
<dbReference type="PANTHER" id="PTHR11610">
    <property type="entry name" value="LIPASE"/>
    <property type="match status" value="1"/>
</dbReference>
<evidence type="ECO:0000256" key="8">
    <source>
        <dbReference type="RuleBase" id="RU004262"/>
    </source>
</evidence>
<comment type="subcellular location">
    <subcellularLocation>
        <location evidence="2">Secreted</location>
    </subcellularLocation>
</comment>
<dbReference type="GO" id="GO:0016042">
    <property type="term" value="P:lipid catabolic process"/>
    <property type="evidence" value="ECO:0007669"/>
    <property type="project" value="TreeGrafter"/>
</dbReference>
<evidence type="ECO:0000256" key="9">
    <source>
        <dbReference type="SAM" id="SignalP"/>
    </source>
</evidence>
<dbReference type="InterPro" id="IPR000734">
    <property type="entry name" value="TAG_lipase"/>
</dbReference>
<accession>A0AAW2FSE1</accession>
<dbReference type="InterPro" id="IPR013818">
    <property type="entry name" value="Lipase"/>
</dbReference>
<reference evidence="11 12" key="1">
    <citation type="submission" date="2023-03" db="EMBL/GenBank/DDBJ databases">
        <title>High recombination rates correlate with genetic variation in Cardiocondyla obscurior ants.</title>
        <authorList>
            <person name="Errbii M."/>
        </authorList>
    </citation>
    <scope>NUCLEOTIDE SEQUENCE [LARGE SCALE GENOMIC DNA]</scope>
    <source>
        <strain evidence="11">Alpha-2009</strain>
        <tissue evidence="11">Whole body</tissue>
    </source>
</reference>
<feature type="chain" id="PRO_5043329661" description="phospholipase A1" evidence="9">
    <location>
        <begin position="20"/>
        <end position="307"/>
    </location>
</feature>
<feature type="domain" description="Lipase" evidence="10">
    <location>
        <begin position="66"/>
        <end position="298"/>
    </location>
</feature>
<dbReference type="GO" id="GO:0008970">
    <property type="term" value="F:phospholipase A1 activity"/>
    <property type="evidence" value="ECO:0007669"/>
    <property type="project" value="UniProtKB-EC"/>
</dbReference>
<evidence type="ECO:0000313" key="12">
    <source>
        <dbReference type="Proteomes" id="UP001430953"/>
    </source>
</evidence>
<protein>
    <recommendedName>
        <fullName evidence="4">phospholipase A1</fullName>
        <ecNumber evidence="4">3.1.1.32</ecNumber>
    </recommendedName>
</protein>
<dbReference type="Proteomes" id="UP001430953">
    <property type="component" value="Unassembled WGS sequence"/>
</dbReference>
<dbReference type="PRINTS" id="PR00821">
    <property type="entry name" value="TAGLIPASE"/>
</dbReference>
<keyword evidence="7" id="KW-1015">Disulfide bond</keyword>
<evidence type="ECO:0000256" key="1">
    <source>
        <dbReference type="ARBA" id="ARBA00000111"/>
    </source>
</evidence>
<feature type="signal peptide" evidence="9">
    <location>
        <begin position="1"/>
        <end position="19"/>
    </location>
</feature>
<dbReference type="SUPFAM" id="SSF53474">
    <property type="entry name" value="alpha/beta-Hydrolases"/>
    <property type="match status" value="1"/>
</dbReference>
<dbReference type="GO" id="GO:0017171">
    <property type="term" value="F:serine hydrolase activity"/>
    <property type="evidence" value="ECO:0007669"/>
    <property type="project" value="TreeGrafter"/>
</dbReference>
<dbReference type="GO" id="GO:0005615">
    <property type="term" value="C:extracellular space"/>
    <property type="evidence" value="ECO:0007669"/>
    <property type="project" value="TreeGrafter"/>
</dbReference>
<keyword evidence="12" id="KW-1185">Reference proteome</keyword>
<proteinExistence type="inferred from homology"/>
<evidence type="ECO:0000259" key="10">
    <source>
        <dbReference type="Pfam" id="PF00151"/>
    </source>
</evidence>
<evidence type="ECO:0000256" key="5">
    <source>
        <dbReference type="ARBA" id="ARBA00022525"/>
    </source>
</evidence>
<dbReference type="Gene3D" id="3.40.50.1820">
    <property type="entry name" value="alpha/beta hydrolase"/>
    <property type="match status" value="1"/>
</dbReference>
<name>A0AAW2FSE1_9HYME</name>
<dbReference type="InterPro" id="IPR029058">
    <property type="entry name" value="AB_hydrolase_fold"/>
</dbReference>
<organism evidence="11 12">
    <name type="scientific">Cardiocondyla obscurior</name>
    <dbReference type="NCBI Taxonomy" id="286306"/>
    <lineage>
        <taxon>Eukaryota</taxon>
        <taxon>Metazoa</taxon>
        <taxon>Ecdysozoa</taxon>
        <taxon>Arthropoda</taxon>
        <taxon>Hexapoda</taxon>
        <taxon>Insecta</taxon>
        <taxon>Pterygota</taxon>
        <taxon>Neoptera</taxon>
        <taxon>Endopterygota</taxon>
        <taxon>Hymenoptera</taxon>
        <taxon>Apocrita</taxon>
        <taxon>Aculeata</taxon>
        <taxon>Formicoidea</taxon>
        <taxon>Formicidae</taxon>
        <taxon>Myrmicinae</taxon>
        <taxon>Cardiocondyla</taxon>
    </lineage>
</organism>
<dbReference type="PANTHER" id="PTHR11610:SF37">
    <property type="entry name" value="GH01208P"/>
    <property type="match status" value="1"/>
</dbReference>
<sequence>MVSCVAYILLFFTISTVDGQSSCSCNLPNSDFASGINLLYYKCNNEIPATISYPITEPQSLLNVLDPNKRIIFYIFGYIQYPTHENVKLIINALCYGQTDNVVLLDWSIYSNGSYSTVFKNGEKVGRLFAQSIQLLVNSSADLSKIYIIGHSLGAHIAGIVGKCNSFKIPRITGLDPANPFFYPSGCYLRSNDAAWVDVIHTDMGGYGTLFSTGTADYYVNGGYRPQPNCSLISIPLSPQDLCSHQASVKVYADSKYKTATYDAEECASYTQYRLNTILNNCVKIVKIGIGYTAKDINGSYFFNINL</sequence>
<keyword evidence="5" id="KW-0964">Secreted</keyword>
<dbReference type="AlphaFoldDB" id="A0AAW2FSE1"/>
<comment type="similarity">
    <text evidence="3 8">Belongs to the AB hydrolase superfamily. Lipase family.</text>
</comment>
<evidence type="ECO:0000256" key="6">
    <source>
        <dbReference type="ARBA" id="ARBA00022801"/>
    </source>
</evidence>
<evidence type="ECO:0000256" key="3">
    <source>
        <dbReference type="ARBA" id="ARBA00010701"/>
    </source>
</evidence>
<dbReference type="EMBL" id="JADYXP020000008">
    <property type="protein sequence ID" value="KAL0117659.1"/>
    <property type="molecule type" value="Genomic_DNA"/>
</dbReference>